<protein>
    <submittedName>
        <fullName evidence="2">Uncharacterized protein</fullName>
    </submittedName>
</protein>
<sequence>MACQVSKKRNANAEGNRPSRSENTHEEEGDTESEEGGAESEEGDVESEEGDAESEEGDTKSEEGYAKKRDAEKGDAEKGDAEKGDTNVSKRKDVPQSTAEVSLDTKVRHIDDKLMTTLDLNTLGKTKEICPIRDTSGNIIWVMMEELLLKKIDLINSLAAAEGDSDESVDSKAMGFAHYKHGDLQ</sequence>
<reference evidence="2" key="1">
    <citation type="journal article" date="2020" name="Mol. Plant Microbe Interact.">
        <title>Genome Sequence of the Biocontrol Agent Coniothyrium minitans strain Conio (IMI 134523).</title>
        <authorList>
            <person name="Patel D."/>
            <person name="Shittu T.A."/>
            <person name="Baroncelli R."/>
            <person name="Muthumeenakshi S."/>
            <person name="Osborne T.H."/>
            <person name="Janganan T.K."/>
            <person name="Sreenivasaprasad S."/>
        </authorList>
    </citation>
    <scope>NUCLEOTIDE SEQUENCE</scope>
    <source>
        <strain evidence="2">Conio</strain>
    </source>
</reference>
<feature type="compositionally biased region" description="Basic and acidic residues" evidence="1">
    <location>
        <begin position="57"/>
        <end position="94"/>
    </location>
</feature>
<dbReference type="Proteomes" id="UP000756921">
    <property type="component" value="Unassembled WGS sequence"/>
</dbReference>
<keyword evidence="3" id="KW-1185">Reference proteome</keyword>
<evidence type="ECO:0000313" key="2">
    <source>
        <dbReference type="EMBL" id="KAF9730235.1"/>
    </source>
</evidence>
<name>A0A9P6G9D4_9PLEO</name>
<evidence type="ECO:0000256" key="1">
    <source>
        <dbReference type="SAM" id="MobiDB-lite"/>
    </source>
</evidence>
<feature type="region of interest" description="Disordered" evidence="1">
    <location>
        <begin position="1"/>
        <end position="101"/>
    </location>
</feature>
<dbReference type="AlphaFoldDB" id="A0A9P6G9D4"/>
<organism evidence="2 3">
    <name type="scientific">Paraphaeosphaeria minitans</name>
    <dbReference type="NCBI Taxonomy" id="565426"/>
    <lineage>
        <taxon>Eukaryota</taxon>
        <taxon>Fungi</taxon>
        <taxon>Dikarya</taxon>
        <taxon>Ascomycota</taxon>
        <taxon>Pezizomycotina</taxon>
        <taxon>Dothideomycetes</taxon>
        <taxon>Pleosporomycetidae</taxon>
        <taxon>Pleosporales</taxon>
        <taxon>Massarineae</taxon>
        <taxon>Didymosphaeriaceae</taxon>
        <taxon>Paraphaeosphaeria</taxon>
    </lineage>
</organism>
<accession>A0A9P6G9D4</accession>
<dbReference type="EMBL" id="WJXW01000015">
    <property type="protein sequence ID" value="KAF9730235.1"/>
    <property type="molecule type" value="Genomic_DNA"/>
</dbReference>
<feature type="compositionally biased region" description="Basic residues" evidence="1">
    <location>
        <begin position="1"/>
        <end position="10"/>
    </location>
</feature>
<gene>
    <name evidence="2" type="ORF">PMIN01_12168</name>
</gene>
<comment type="caution">
    <text evidence="2">The sequence shown here is derived from an EMBL/GenBank/DDBJ whole genome shotgun (WGS) entry which is preliminary data.</text>
</comment>
<proteinExistence type="predicted"/>
<evidence type="ECO:0000313" key="3">
    <source>
        <dbReference type="Proteomes" id="UP000756921"/>
    </source>
</evidence>
<feature type="compositionally biased region" description="Basic and acidic residues" evidence="1">
    <location>
        <begin position="17"/>
        <end position="26"/>
    </location>
</feature>
<feature type="compositionally biased region" description="Acidic residues" evidence="1">
    <location>
        <begin position="27"/>
        <end position="56"/>
    </location>
</feature>